<dbReference type="Gene3D" id="1.10.8.480">
    <property type="match status" value="1"/>
</dbReference>
<dbReference type="EC" id="2.1.1.-" evidence="6"/>
<gene>
    <name evidence="9" type="ORF">D8674_013985</name>
</gene>
<evidence type="ECO:0000313" key="9">
    <source>
        <dbReference type="EMBL" id="KAB2618116.1"/>
    </source>
</evidence>
<reference evidence="9 10" key="1">
    <citation type="submission" date="2019-09" db="EMBL/GenBank/DDBJ databases">
        <authorList>
            <person name="Ou C."/>
        </authorList>
    </citation>
    <scope>NUCLEOTIDE SEQUENCE [LARGE SCALE GENOMIC DNA]</scope>
    <source>
        <strain evidence="9">S2</strain>
        <tissue evidence="9">Leaf</tissue>
    </source>
</reference>
<reference evidence="10" key="2">
    <citation type="submission" date="2019-10" db="EMBL/GenBank/DDBJ databases">
        <title>A de novo genome assembly of a pear dwarfing rootstock.</title>
        <authorList>
            <person name="Wang F."/>
            <person name="Wang J."/>
            <person name="Li S."/>
            <person name="Zhang Y."/>
            <person name="Fang M."/>
            <person name="Ma L."/>
            <person name="Zhao Y."/>
            <person name="Jiang S."/>
        </authorList>
    </citation>
    <scope>NUCLEOTIDE SEQUENCE [LARGE SCALE GENOMIC DNA]</scope>
</reference>
<dbReference type="GO" id="GO:0003723">
    <property type="term" value="F:RNA binding"/>
    <property type="evidence" value="ECO:0007669"/>
    <property type="project" value="UniProtKB-UniRule"/>
</dbReference>
<comment type="caution">
    <text evidence="9">The sequence shown here is derived from an EMBL/GenBank/DDBJ whole genome shotgun (WGS) entry which is preliminary data.</text>
</comment>
<reference evidence="9 10" key="3">
    <citation type="submission" date="2019-11" db="EMBL/GenBank/DDBJ databases">
        <title>A de novo genome assembly of a pear dwarfing rootstock.</title>
        <authorList>
            <person name="Wang F."/>
            <person name="Wang J."/>
            <person name="Li S."/>
            <person name="Zhang Y."/>
            <person name="Fang M."/>
            <person name="Ma L."/>
            <person name="Zhao Y."/>
            <person name="Jiang S."/>
        </authorList>
    </citation>
    <scope>NUCLEOTIDE SEQUENCE [LARGE SCALE GENOMIC DNA]</scope>
    <source>
        <strain evidence="9">S2</strain>
        <tissue evidence="9">Leaf</tissue>
    </source>
</reference>
<protein>
    <recommendedName>
        <fullName evidence="6">rRNA adenine N(6)-methyltransferase</fullName>
        <ecNumber evidence="6">2.1.1.-</ecNumber>
    </recommendedName>
</protein>
<feature type="binding site" evidence="5">
    <location>
        <position position="1"/>
    </location>
    <ligand>
        <name>S-adenosyl-L-methionine</name>
        <dbReference type="ChEBI" id="CHEBI:59789"/>
    </ligand>
</feature>
<accession>A0A5N5GR82</accession>
<organism evidence="9 10">
    <name type="scientific">Pyrus ussuriensis x Pyrus communis</name>
    <dbReference type="NCBI Taxonomy" id="2448454"/>
    <lineage>
        <taxon>Eukaryota</taxon>
        <taxon>Viridiplantae</taxon>
        <taxon>Streptophyta</taxon>
        <taxon>Embryophyta</taxon>
        <taxon>Tracheophyta</taxon>
        <taxon>Spermatophyta</taxon>
        <taxon>Magnoliopsida</taxon>
        <taxon>eudicotyledons</taxon>
        <taxon>Gunneridae</taxon>
        <taxon>Pentapetalae</taxon>
        <taxon>rosids</taxon>
        <taxon>fabids</taxon>
        <taxon>Rosales</taxon>
        <taxon>Rosaceae</taxon>
        <taxon>Amygdaloideae</taxon>
        <taxon>Maleae</taxon>
        <taxon>Pyrus</taxon>
    </lineage>
</organism>
<comment type="caution">
    <text evidence="5">Lacks conserved residue(s) required for the propagation of feature annotation.</text>
</comment>
<keyword evidence="6" id="KW-0698">rRNA processing</keyword>
<dbReference type="PANTHER" id="PTHR11727:SF12">
    <property type="entry name" value="RIBOSOMAL RNA SMALL SUBUNIT METHYLTRANSFERASE, MITOCHONDRIAL"/>
    <property type="match status" value="1"/>
</dbReference>
<evidence type="ECO:0000313" key="10">
    <source>
        <dbReference type="Proteomes" id="UP000327157"/>
    </source>
</evidence>
<keyword evidence="10" id="KW-1185">Reference proteome</keyword>
<evidence type="ECO:0000256" key="6">
    <source>
        <dbReference type="RuleBase" id="RU362106"/>
    </source>
</evidence>
<evidence type="ECO:0000256" key="3">
    <source>
        <dbReference type="ARBA" id="ARBA00022691"/>
    </source>
</evidence>
<keyword evidence="3 5" id="KW-0949">S-adenosyl-L-methionine</keyword>
<dbReference type="InterPro" id="IPR029063">
    <property type="entry name" value="SAM-dependent_MTases_sf"/>
</dbReference>
<dbReference type="PANTHER" id="PTHR11727">
    <property type="entry name" value="DIMETHYLADENOSINE TRANSFERASE"/>
    <property type="match status" value="1"/>
</dbReference>
<feature type="binding site" evidence="5">
    <location>
        <position position="25"/>
    </location>
    <ligand>
        <name>S-adenosyl-L-methionine</name>
        <dbReference type="ChEBI" id="CHEBI:59789"/>
    </ligand>
</feature>
<feature type="region of interest" description="Disordered" evidence="7">
    <location>
        <begin position="160"/>
        <end position="191"/>
    </location>
</feature>
<proteinExistence type="inferred from homology"/>
<evidence type="ECO:0000256" key="5">
    <source>
        <dbReference type="PROSITE-ProRule" id="PRU01026"/>
    </source>
</evidence>
<keyword evidence="4 5" id="KW-0694">RNA-binding</keyword>
<dbReference type="Proteomes" id="UP000327157">
    <property type="component" value="Chromosome 15"/>
</dbReference>
<evidence type="ECO:0000259" key="8">
    <source>
        <dbReference type="SMART" id="SM00650"/>
    </source>
</evidence>
<name>A0A5N5GR82_9ROSA</name>
<keyword evidence="1 5" id="KW-0489">Methyltransferase</keyword>
<feature type="binding site" evidence="5">
    <location>
        <position position="40"/>
    </location>
    <ligand>
        <name>S-adenosyl-L-methionine</name>
        <dbReference type="ChEBI" id="CHEBI:59789"/>
    </ligand>
</feature>
<dbReference type="AlphaFoldDB" id="A0A5N5GR82"/>
<dbReference type="GO" id="GO:0000179">
    <property type="term" value="F:rRNA (adenine-N6,N6-)-dimethyltransferase activity"/>
    <property type="evidence" value="ECO:0007669"/>
    <property type="project" value="UniProtKB-UniRule"/>
</dbReference>
<dbReference type="InterPro" id="IPR020598">
    <property type="entry name" value="rRNA_Ade_methylase_Trfase_N"/>
</dbReference>
<dbReference type="OrthoDB" id="74991at2759"/>
<evidence type="ECO:0000256" key="2">
    <source>
        <dbReference type="ARBA" id="ARBA00022679"/>
    </source>
</evidence>
<dbReference type="EMBL" id="SMOL01000401">
    <property type="protein sequence ID" value="KAB2618116.1"/>
    <property type="molecule type" value="Genomic_DNA"/>
</dbReference>
<dbReference type="GO" id="GO:0005739">
    <property type="term" value="C:mitochondrion"/>
    <property type="evidence" value="ECO:0007669"/>
    <property type="project" value="TreeGrafter"/>
</dbReference>
<feature type="compositionally biased region" description="Acidic residues" evidence="7">
    <location>
        <begin position="170"/>
        <end position="183"/>
    </location>
</feature>
<keyword evidence="2 5" id="KW-0808">Transferase</keyword>
<dbReference type="Pfam" id="PF00398">
    <property type="entry name" value="RrnaAD"/>
    <property type="match status" value="1"/>
</dbReference>
<sequence length="240" mass="26586">MVEVLQKRVVESGVQDRLTVIINKDALKAEFPPFDLVVANISHGIASALVAKLVYGARPFHCWLKPGDSEFNCLAVNVNLVADVEFVMVVSKREFVPCPKVDSSVVIIRPKAEVPNVILDEWWAFIKACFCKKNRTLGATFKQKKVMELLGMSNLAGSNGESKDYISSSDNDEDEGKSDEEEFSPSSCSEIGASSFKEKLIGVLKSGNFEDKRPSKLSNEELLHLLAMFNQEGICFHDHS</sequence>
<dbReference type="PROSITE" id="PS51689">
    <property type="entry name" value="SAM_RNA_A_N6_MT"/>
    <property type="match status" value="1"/>
</dbReference>
<dbReference type="InterPro" id="IPR001737">
    <property type="entry name" value="KsgA/Erm"/>
</dbReference>
<dbReference type="SUPFAM" id="SSF53335">
    <property type="entry name" value="S-adenosyl-L-methionine-dependent methyltransferases"/>
    <property type="match status" value="1"/>
</dbReference>
<dbReference type="Gene3D" id="3.40.50.150">
    <property type="entry name" value="Vaccinia Virus protein VP39"/>
    <property type="match status" value="1"/>
</dbReference>
<feature type="compositionally biased region" description="Polar residues" evidence="7">
    <location>
        <begin position="160"/>
        <end position="169"/>
    </location>
</feature>
<dbReference type="SMART" id="SM00650">
    <property type="entry name" value="rADc"/>
    <property type="match status" value="1"/>
</dbReference>
<evidence type="ECO:0000256" key="7">
    <source>
        <dbReference type="SAM" id="MobiDB-lite"/>
    </source>
</evidence>
<comment type="similarity">
    <text evidence="5 6">Belongs to the class I-like SAM-binding methyltransferase superfamily. rRNA adenine N(6)-methyltransferase family.</text>
</comment>
<evidence type="ECO:0000256" key="4">
    <source>
        <dbReference type="ARBA" id="ARBA00022884"/>
    </source>
</evidence>
<feature type="domain" description="Ribosomal RNA adenine methylase transferase N-terminal" evidence="8">
    <location>
        <begin position="1"/>
        <end position="112"/>
    </location>
</feature>
<evidence type="ECO:0000256" key="1">
    <source>
        <dbReference type="ARBA" id="ARBA00022603"/>
    </source>
</evidence>